<protein>
    <recommendedName>
        <fullName evidence="4">Dynamin</fullName>
    </recommendedName>
</protein>
<sequence length="101" mass="10301">MSRNLKTAIVGIIVALAVGLAVNYGLISQQTADEIKAKTDEVLTNEQTAQPGEPTAPAPQTAPQAPNAPSVEPQQEPQQEAQTPVPPPASSGGQEPAAPAN</sequence>
<dbReference type="RefSeq" id="WP_239362734.1">
    <property type="nucleotide sequence ID" value="NZ_JAKREW010000003.1"/>
</dbReference>
<reference evidence="2 3" key="1">
    <citation type="submission" date="2022-02" db="EMBL/GenBank/DDBJ databases">
        <title>Draft genome sequence of Mezorhizobium retamae strain IRAMC:0171 isolated from Retama raetam nodules.</title>
        <authorList>
            <person name="Bengaied R."/>
            <person name="Sbissi I."/>
            <person name="Huber K."/>
            <person name="Ghodbane F."/>
            <person name="Nouioui I."/>
            <person name="Tarhouni M."/>
            <person name="Gtari M."/>
        </authorList>
    </citation>
    <scope>NUCLEOTIDE SEQUENCE [LARGE SCALE GENOMIC DNA]</scope>
    <source>
        <strain evidence="2 3">IRAMC:0171</strain>
    </source>
</reference>
<evidence type="ECO:0008006" key="4">
    <source>
        <dbReference type="Google" id="ProtNLM"/>
    </source>
</evidence>
<evidence type="ECO:0000313" key="2">
    <source>
        <dbReference type="EMBL" id="MCG7504544.1"/>
    </source>
</evidence>
<feature type="region of interest" description="Disordered" evidence="1">
    <location>
        <begin position="40"/>
        <end position="101"/>
    </location>
</feature>
<comment type="caution">
    <text evidence="2">The sequence shown here is derived from an EMBL/GenBank/DDBJ whole genome shotgun (WGS) entry which is preliminary data.</text>
</comment>
<dbReference type="Proteomes" id="UP001201701">
    <property type="component" value="Unassembled WGS sequence"/>
</dbReference>
<gene>
    <name evidence="2" type="ORF">L4923_05865</name>
</gene>
<feature type="compositionally biased region" description="Low complexity" evidence="1">
    <location>
        <begin position="47"/>
        <end position="83"/>
    </location>
</feature>
<evidence type="ECO:0000256" key="1">
    <source>
        <dbReference type="SAM" id="MobiDB-lite"/>
    </source>
</evidence>
<keyword evidence="3" id="KW-1185">Reference proteome</keyword>
<evidence type="ECO:0000313" key="3">
    <source>
        <dbReference type="Proteomes" id="UP001201701"/>
    </source>
</evidence>
<proteinExistence type="predicted"/>
<organism evidence="2 3">
    <name type="scientific">Mesorhizobium retamae</name>
    <dbReference type="NCBI Taxonomy" id="2912854"/>
    <lineage>
        <taxon>Bacteria</taxon>
        <taxon>Pseudomonadati</taxon>
        <taxon>Pseudomonadota</taxon>
        <taxon>Alphaproteobacteria</taxon>
        <taxon>Hyphomicrobiales</taxon>
        <taxon>Phyllobacteriaceae</taxon>
        <taxon>Mesorhizobium</taxon>
    </lineage>
</organism>
<name>A0ABS9QAU8_9HYPH</name>
<dbReference type="EMBL" id="JAKREW010000003">
    <property type="protein sequence ID" value="MCG7504544.1"/>
    <property type="molecule type" value="Genomic_DNA"/>
</dbReference>
<accession>A0ABS9QAU8</accession>